<dbReference type="GO" id="GO:0003735">
    <property type="term" value="F:structural constituent of ribosome"/>
    <property type="evidence" value="ECO:0007669"/>
    <property type="project" value="InterPro"/>
</dbReference>
<dbReference type="EMBL" id="LSDD01000021">
    <property type="protein sequence ID" value="KXB69603.1"/>
    <property type="molecule type" value="Genomic_DNA"/>
</dbReference>
<comment type="similarity">
    <text evidence="1 5">Belongs to the universal ribosomal protein uL4 family.</text>
</comment>
<keyword evidence="5" id="KW-0694">RNA-binding</keyword>
<dbReference type="HAMAP" id="MF_01328_B">
    <property type="entry name" value="Ribosomal_uL4_B"/>
    <property type="match status" value="1"/>
</dbReference>
<comment type="function">
    <text evidence="5">One of the primary rRNA binding proteins, this protein initially binds near the 5'-end of the 23S rRNA. It is important during the early stages of 50S assembly. It makes multiple contacts with different domains of the 23S rRNA in the assembled 50S subunit and ribosome.</text>
</comment>
<evidence type="ECO:0000256" key="5">
    <source>
        <dbReference type="HAMAP-Rule" id="MF_01328"/>
    </source>
</evidence>
<dbReference type="NCBIfam" id="TIGR03953">
    <property type="entry name" value="rplD_bact"/>
    <property type="match status" value="1"/>
</dbReference>
<keyword evidence="8" id="KW-1185">Reference proteome</keyword>
<feature type="compositionally biased region" description="Basic residues" evidence="6">
    <location>
        <begin position="60"/>
        <end position="71"/>
    </location>
</feature>
<reference evidence="8" key="1">
    <citation type="submission" date="2016-01" db="EMBL/GenBank/DDBJ databases">
        <authorList>
            <person name="Mitreva M."/>
            <person name="Pepin K.H."/>
            <person name="Mihindukulasuriya K.A."/>
            <person name="Fulton R."/>
            <person name="Fronick C."/>
            <person name="O'Laughlin M."/>
            <person name="Miner T."/>
            <person name="Herter B."/>
            <person name="Rosa B.A."/>
            <person name="Cordes M."/>
            <person name="Tomlinson C."/>
            <person name="Wollam A."/>
            <person name="Palsikar V.B."/>
            <person name="Mardis E.R."/>
            <person name="Wilson R.K."/>
        </authorList>
    </citation>
    <scope>NUCLEOTIDE SEQUENCE [LARGE SCALE GENOMIC DNA]</scope>
    <source>
        <strain evidence="8">KA00185</strain>
    </source>
</reference>
<dbReference type="InterPro" id="IPR023574">
    <property type="entry name" value="Ribosomal_uL4_dom_sf"/>
</dbReference>
<dbReference type="SUPFAM" id="SSF52166">
    <property type="entry name" value="Ribosomal protein L4"/>
    <property type="match status" value="1"/>
</dbReference>
<dbReference type="Pfam" id="PF00573">
    <property type="entry name" value="Ribosomal_L4"/>
    <property type="match status" value="1"/>
</dbReference>
<dbReference type="InterPro" id="IPR013005">
    <property type="entry name" value="Ribosomal_uL4-like"/>
</dbReference>
<dbReference type="Proteomes" id="UP000070483">
    <property type="component" value="Unassembled WGS sequence"/>
</dbReference>
<accession>A0A134API4</accession>
<evidence type="ECO:0000256" key="3">
    <source>
        <dbReference type="ARBA" id="ARBA00023274"/>
    </source>
</evidence>
<keyword evidence="3 5" id="KW-0687">Ribonucleoprotein</keyword>
<gene>
    <name evidence="5" type="primary">rplD</name>
    <name evidence="7" type="ORF">HMPREF3180_00343</name>
</gene>
<keyword evidence="2 5" id="KW-0689">Ribosomal protein</keyword>
<evidence type="ECO:0000313" key="7">
    <source>
        <dbReference type="EMBL" id="KXB69603.1"/>
    </source>
</evidence>
<dbReference type="Gene3D" id="3.40.1370.10">
    <property type="match status" value="1"/>
</dbReference>
<dbReference type="PANTHER" id="PTHR10746:SF6">
    <property type="entry name" value="LARGE RIBOSOMAL SUBUNIT PROTEIN UL4M"/>
    <property type="match status" value="1"/>
</dbReference>
<protein>
    <recommendedName>
        <fullName evidence="4 5">Large ribosomal subunit protein uL4</fullName>
    </recommendedName>
</protein>
<dbReference type="PATRIC" id="fig|157687.3.peg.346"/>
<evidence type="ECO:0000256" key="1">
    <source>
        <dbReference type="ARBA" id="ARBA00010528"/>
    </source>
</evidence>
<dbReference type="STRING" id="157687.HMPREF3180_00343"/>
<sequence>MPVLNIYKLDGSQAGTVEVNNEIFGIEPNKHVMHEVLVAELAEARQGSASTKTRAEVRGGGRKPFRQKGTGRARQGSTRAPHMVGGGVVHGPKPRNYAKKVNKKVRILALRSALAQKISEGNVIVLDDFALETPKTKTFVEFAKALNFNGAKQLYITNDDTDTIDRDYFLYLSTRNIEKVAAINTRDLSVYWLIKQDKVVLTKEALATIEEVLA</sequence>
<dbReference type="GO" id="GO:0006412">
    <property type="term" value="P:translation"/>
    <property type="evidence" value="ECO:0007669"/>
    <property type="project" value="UniProtKB-UniRule"/>
</dbReference>
<dbReference type="GO" id="GO:0005840">
    <property type="term" value="C:ribosome"/>
    <property type="evidence" value="ECO:0007669"/>
    <property type="project" value="UniProtKB-KW"/>
</dbReference>
<evidence type="ECO:0000313" key="8">
    <source>
        <dbReference type="Proteomes" id="UP000070483"/>
    </source>
</evidence>
<evidence type="ECO:0000256" key="4">
    <source>
        <dbReference type="ARBA" id="ARBA00035244"/>
    </source>
</evidence>
<proteinExistence type="inferred from homology"/>
<dbReference type="RefSeq" id="WP_060917348.1">
    <property type="nucleotide sequence ID" value="NZ_KQ960015.1"/>
</dbReference>
<evidence type="ECO:0000256" key="6">
    <source>
        <dbReference type="SAM" id="MobiDB-lite"/>
    </source>
</evidence>
<comment type="subunit">
    <text evidence="5">Part of the 50S ribosomal subunit.</text>
</comment>
<comment type="caution">
    <text evidence="7">The sequence shown here is derived from an EMBL/GenBank/DDBJ whole genome shotgun (WGS) entry which is preliminary data.</text>
</comment>
<dbReference type="AlphaFoldDB" id="A0A134API4"/>
<dbReference type="GO" id="GO:1990904">
    <property type="term" value="C:ribonucleoprotein complex"/>
    <property type="evidence" value="ECO:0007669"/>
    <property type="project" value="UniProtKB-KW"/>
</dbReference>
<comment type="function">
    <text evidence="5">Forms part of the polypeptide exit tunnel.</text>
</comment>
<keyword evidence="5" id="KW-0699">rRNA-binding</keyword>
<name>A0A134API4_9FUSO</name>
<feature type="region of interest" description="Disordered" evidence="6">
    <location>
        <begin position="47"/>
        <end position="95"/>
    </location>
</feature>
<dbReference type="OrthoDB" id="9803201at2"/>
<evidence type="ECO:0000256" key="2">
    <source>
        <dbReference type="ARBA" id="ARBA00022980"/>
    </source>
</evidence>
<dbReference type="PANTHER" id="PTHR10746">
    <property type="entry name" value="50S RIBOSOMAL PROTEIN L4"/>
    <property type="match status" value="1"/>
</dbReference>
<dbReference type="InterPro" id="IPR002136">
    <property type="entry name" value="Ribosomal_uL4"/>
</dbReference>
<organism evidence="7 8">
    <name type="scientific">Leptotrichia wadei</name>
    <dbReference type="NCBI Taxonomy" id="157687"/>
    <lineage>
        <taxon>Bacteria</taxon>
        <taxon>Fusobacteriati</taxon>
        <taxon>Fusobacteriota</taxon>
        <taxon>Fusobacteriia</taxon>
        <taxon>Fusobacteriales</taxon>
        <taxon>Leptotrichiaceae</taxon>
        <taxon>Leptotrichia</taxon>
    </lineage>
</organism>
<dbReference type="GO" id="GO:0019843">
    <property type="term" value="F:rRNA binding"/>
    <property type="evidence" value="ECO:0007669"/>
    <property type="project" value="UniProtKB-UniRule"/>
</dbReference>